<feature type="domain" description="Nudix hydrolase" evidence="2">
    <location>
        <begin position="52"/>
        <end position="193"/>
    </location>
</feature>
<evidence type="ECO:0000313" key="3">
    <source>
        <dbReference type="EMBL" id="SJZ44290.1"/>
    </source>
</evidence>
<dbReference type="GO" id="GO:0005829">
    <property type="term" value="C:cytosol"/>
    <property type="evidence" value="ECO:0007669"/>
    <property type="project" value="TreeGrafter"/>
</dbReference>
<organism evidence="3 4">
    <name type="scientific">Marinactinospora thermotolerans DSM 45154</name>
    <dbReference type="NCBI Taxonomy" id="1122192"/>
    <lineage>
        <taxon>Bacteria</taxon>
        <taxon>Bacillati</taxon>
        <taxon>Actinomycetota</taxon>
        <taxon>Actinomycetes</taxon>
        <taxon>Streptosporangiales</taxon>
        <taxon>Nocardiopsidaceae</taxon>
        <taxon>Marinactinospora</taxon>
    </lineage>
</organism>
<name>A0A1T4KPE1_9ACTN</name>
<dbReference type="PANTHER" id="PTHR11839:SF31">
    <property type="entry name" value="ADP-RIBOSE PYROPHOSPHATASE"/>
    <property type="match status" value="1"/>
</dbReference>
<dbReference type="InterPro" id="IPR000086">
    <property type="entry name" value="NUDIX_hydrolase_dom"/>
</dbReference>
<evidence type="ECO:0000313" key="4">
    <source>
        <dbReference type="Proteomes" id="UP000190637"/>
    </source>
</evidence>
<protein>
    <submittedName>
        <fullName evidence="3">ADP-ribose pyrophosphatase</fullName>
    </submittedName>
</protein>
<dbReference type="Gene3D" id="3.90.79.10">
    <property type="entry name" value="Nucleoside Triphosphate Pyrophosphohydrolase"/>
    <property type="match status" value="1"/>
</dbReference>
<accession>A0A1T4KPE1</accession>
<dbReference type="PROSITE" id="PS51462">
    <property type="entry name" value="NUDIX"/>
    <property type="match status" value="1"/>
</dbReference>
<dbReference type="GO" id="GO:0006753">
    <property type="term" value="P:nucleoside phosphate metabolic process"/>
    <property type="evidence" value="ECO:0007669"/>
    <property type="project" value="TreeGrafter"/>
</dbReference>
<dbReference type="Proteomes" id="UP000190637">
    <property type="component" value="Unassembled WGS sequence"/>
</dbReference>
<dbReference type="SUPFAM" id="SSF55811">
    <property type="entry name" value="Nudix"/>
    <property type="match status" value="1"/>
</dbReference>
<dbReference type="CDD" id="cd24158">
    <property type="entry name" value="NUDIX_ADPRase_Rv1700"/>
    <property type="match status" value="1"/>
</dbReference>
<evidence type="ECO:0000256" key="1">
    <source>
        <dbReference type="ARBA" id="ARBA00022801"/>
    </source>
</evidence>
<proteinExistence type="predicted"/>
<dbReference type="AlphaFoldDB" id="A0A1T4KPE1"/>
<dbReference type="PANTHER" id="PTHR11839">
    <property type="entry name" value="UDP/ADP-SUGAR PYROPHOSPHATASE"/>
    <property type="match status" value="1"/>
</dbReference>
<dbReference type="EMBL" id="FUWS01000001">
    <property type="protein sequence ID" value="SJZ44290.1"/>
    <property type="molecule type" value="Genomic_DNA"/>
</dbReference>
<reference evidence="3 4" key="1">
    <citation type="submission" date="2017-02" db="EMBL/GenBank/DDBJ databases">
        <authorList>
            <person name="Peterson S.W."/>
        </authorList>
    </citation>
    <scope>NUCLEOTIDE SEQUENCE [LARGE SCALE GENOMIC DNA]</scope>
    <source>
        <strain evidence="3 4">DSM 45154</strain>
    </source>
</reference>
<keyword evidence="4" id="KW-1185">Reference proteome</keyword>
<dbReference type="GO" id="GO:0016787">
    <property type="term" value="F:hydrolase activity"/>
    <property type="evidence" value="ECO:0007669"/>
    <property type="project" value="UniProtKB-KW"/>
</dbReference>
<dbReference type="GO" id="GO:0019693">
    <property type="term" value="P:ribose phosphate metabolic process"/>
    <property type="evidence" value="ECO:0007669"/>
    <property type="project" value="TreeGrafter"/>
</dbReference>
<dbReference type="Pfam" id="PF00293">
    <property type="entry name" value="NUDIX"/>
    <property type="match status" value="1"/>
</dbReference>
<evidence type="ECO:0000259" key="2">
    <source>
        <dbReference type="PROSITE" id="PS51462"/>
    </source>
</evidence>
<keyword evidence="1" id="KW-0378">Hydrolase</keyword>
<sequence length="208" mass="23379">MAEWSEEIADRPQTWEVRDSVERYRGAKAGMRTDWVVMPGENGSETVARDYLDHPGAVVVLAMDDKGRVLLLRQYRHPVGHYLWELPAGLRDMDGESPLRTAQRELLEETGHRAEAWYELAEVFPSTGFSNEKIVVYLAREISEVPPSEIDFVRVHEEADMPLAWVPLEEAVRAVLEGRLHNAATVVGILAAHAAAREGFAALRPARD</sequence>
<gene>
    <name evidence="3" type="ORF">SAMN02745673_00475</name>
</gene>
<dbReference type="InterPro" id="IPR015797">
    <property type="entry name" value="NUDIX_hydrolase-like_dom_sf"/>
</dbReference>
<dbReference type="STRING" id="1122192.SAMN02745673_00475"/>